<feature type="compositionally biased region" description="Basic and acidic residues" evidence="1">
    <location>
        <begin position="171"/>
        <end position="191"/>
    </location>
</feature>
<proteinExistence type="predicted"/>
<reference evidence="2" key="1">
    <citation type="submission" date="2020-09" db="EMBL/GenBank/DDBJ databases">
        <title>Genome-Enabled Discovery of Anthraquinone Biosynthesis in Senna tora.</title>
        <authorList>
            <person name="Kang S.-H."/>
            <person name="Pandey R.P."/>
            <person name="Lee C.-M."/>
            <person name="Sim J.-S."/>
            <person name="Jeong J.-T."/>
            <person name="Choi B.-S."/>
            <person name="Jung M."/>
            <person name="Ginzburg D."/>
            <person name="Zhao K."/>
            <person name="Won S.Y."/>
            <person name="Oh T.-J."/>
            <person name="Yu Y."/>
            <person name="Kim N.-H."/>
            <person name="Lee O.R."/>
            <person name="Lee T.-H."/>
            <person name="Bashyal P."/>
            <person name="Kim T.-S."/>
            <person name="Lee W.-H."/>
            <person name="Kawkins C."/>
            <person name="Kim C.-K."/>
            <person name="Kim J.S."/>
            <person name="Ahn B.O."/>
            <person name="Rhee S.Y."/>
            <person name="Sohng J.K."/>
        </authorList>
    </citation>
    <scope>NUCLEOTIDE SEQUENCE</scope>
    <source>
        <tissue evidence="2">Leaf</tissue>
    </source>
</reference>
<sequence length="191" mass="22208">MSFVLDSWLTYFPVIEFHFDHNDRDTLEILVKSIDDSLLVLKQHRAFIHTFFLNMDLELAAEIGFKPPPANSKSMLREKSQEEDCVLQKRFRQARYLVEAKEAPQDFVDVGAYSSDLEAPELRRFHGDPLLADDFVRCGRKEIVYEDCLCFWIVSVPLPILHSKPKRTTIKHHEPPTADHRKSPNEVVDKS</sequence>
<dbReference type="EMBL" id="JAAIUW010000002">
    <property type="protein sequence ID" value="KAF7841281.1"/>
    <property type="molecule type" value="Genomic_DNA"/>
</dbReference>
<evidence type="ECO:0000313" key="3">
    <source>
        <dbReference type="Proteomes" id="UP000634136"/>
    </source>
</evidence>
<gene>
    <name evidence="2" type="ORF">G2W53_003579</name>
</gene>
<evidence type="ECO:0000313" key="2">
    <source>
        <dbReference type="EMBL" id="KAF7841281.1"/>
    </source>
</evidence>
<dbReference type="Proteomes" id="UP000634136">
    <property type="component" value="Unassembled WGS sequence"/>
</dbReference>
<comment type="caution">
    <text evidence="2">The sequence shown here is derived from an EMBL/GenBank/DDBJ whole genome shotgun (WGS) entry which is preliminary data.</text>
</comment>
<feature type="region of interest" description="Disordered" evidence="1">
    <location>
        <begin position="167"/>
        <end position="191"/>
    </location>
</feature>
<name>A0A834XA69_9FABA</name>
<evidence type="ECO:0000256" key="1">
    <source>
        <dbReference type="SAM" id="MobiDB-lite"/>
    </source>
</evidence>
<keyword evidence="3" id="KW-1185">Reference proteome</keyword>
<organism evidence="2 3">
    <name type="scientific">Senna tora</name>
    <dbReference type="NCBI Taxonomy" id="362788"/>
    <lineage>
        <taxon>Eukaryota</taxon>
        <taxon>Viridiplantae</taxon>
        <taxon>Streptophyta</taxon>
        <taxon>Embryophyta</taxon>
        <taxon>Tracheophyta</taxon>
        <taxon>Spermatophyta</taxon>
        <taxon>Magnoliopsida</taxon>
        <taxon>eudicotyledons</taxon>
        <taxon>Gunneridae</taxon>
        <taxon>Pentapetalae</taxon>
        <taxon>rosids</taxon>
        <taxon>fabids</taxon>
        <taxon>Fabales</taxon>
        <taxon>Fabaceae</taxon>
        <taxon>Caesalpinioideae</taxon>
        <taxon>Cassia clade</taxon>
        <taxon>Senna</taxon>
    </lineage>
</organism>
<accession>A0A834XA69</accession>
<protein>
    <submittedName>
        <fullName evidence="2">Uncharacterized protein</fullName>
    </submittedName>
</protein>
<dbReference type="AlphaFoldDB" id="A0A834XA69"/>